<evidence type="ECO:0000313" key="3">
    <source>
        <dbReference type="Proteomes" id="UP000754883"/>
    </source>
</evidence>
<reference evidence="3" key="1">
    <citation type="submission" date="2019-06" db="EMBL/GenBank/DDBJ databases">
        <authorList>
            <person name="Broberg M."/>
        </authorList>
    </citation>
    <scope>NUCLEOTIDE SEQUENCE [LARGE SCALE GENOMIC DNA]</scope>
</reference>
<gene>
    <name evidence="2" type="ORF">CBYS24578_00014425</name>
</gene>
<dbReference type="AlphaFoldDB" id="A0A9N9UQP6"/>
<feature type="signal peptide" evidence="1">
    <location>
        <begin position="1"/>
        <end position="23"/>
    </location>
</feature>
<evidence type="ECO:0000313" key="2">
    <source>
        <dbReference type="EMBL" id="CAG9996219.1"/>
    </source>
</evidence>
<accession>A0A9N9UQP6</accession>
<protein>
    <recommendedName>
        <fullName evidence="4">RxLR effector protein</fullName>
    </recommendedName>
</protein>
<dbReference type="Proteomes" id="UP000754883">
    <property type="component" value="Unassembled WGS sequence"/>
</dbReference>
<reference evidence="2 3" key="2">
    <citation type="submission" date="2021-10" db="EMBL/GenBank/DDBJ databases">
        <authorList>
            <person name="Piombo E."/>
        </authorList>
    </citation>
    <scope>NUCLEOTIDE SEQUENCE [LARGE SCALE GENOMIC DNA]</scope>
</reference>
<dbReference type="OrthoDB" id="10567428at2759"/>
<keyword evidence="1" id="KW-0732">Signal</keyword>
<dbReference type="EMBL" id="CABFNO020001538">
    <property type="protein sequence ID" value="CAG9996219.1"/>
    <property type="molecule type" value="Genomic_DNA"/>
</dbReference>
<sequence>MVCLNRLSVSAILLLNLSELAAAAPIAIREATIGESTQMAARNLKNPIVGSRDNLEQRSFEMLEERDGDDIGFILRDVYTDEIDIDTRAPLGITKLIKTVVAGGRKDLHNLDNMVKVHNNNVKKNQAANKKVKRHY</sequence>
<feature type="chain" id="PRO_5040433625" description="RxLR effector protein" evidence="1">
    <location>
        <begin position="24"/>
        <end position="136"/>
    </location>
</feature>
<proteinExistence type="predicted"/>
<evidence type="ECO:0000256" key="1">
    <source>
        <dbReference type="SAM" id="SignalP"/>
    </source>
</evidence>
<comment type="caution">
    <text evidence="2">The sequence shown here is derived from an EMBL/GenBank/DDBJ whole genome shotgun (WGS) entry which is preliminary data.</text>
</comment>
<name>A0A9N9UQP6_9HYPO</name>
<evidence type="ECO:0008006" key="4">
    <source>
        <dbReference type="Google" id="ProtNLM"/>
    </source>
</evidence>
<keyword evidence="3" id="KW-1185">Reference proteome</keyword>
<organism evidence="2 3">
    <name type="scientific">Clonostachys byssicola</name>
    <dbReference type="NCBI Taxonomy" id="160290"/>
    <lineage>
        <taxon>Eukaryota</taxon>
        <taxon>Fungi</taxon>
        <taxon>Dikarya</taxon>
        <taxon>Ascomycota</taxon>
        <taxon>Pezizomycotina</taxon>
        <taxon>Sordariomycetes</taxon>
        <taxon>Hypocreomycetidae</taxon>
        <taxon>Hypocreales</taxon>
        <taxon>Bionectriaceae</taxon>
        <taxon>Clonostachys</taxon>
    </lineage>
</organism>